<dbReference type="EMBL" id="JAUJYO010000015">
    <property type="protein sequence ID" value="KAK1297612.1"/>
    <property type="molecule type" value="Genomic_DNA"/>
</dbReference>
<reference evidence="2" key="2">
    <citation type="submission" date="2023-06" db="EMBL/GenBank/DDBJ databases">
        <authorList>
            <person name="Ma L."/>
            <person name="Liu K.-W."/>
            <person name="Li Z."/>
            <person name="Hsiao Y.-Y."/>
            <person name="Qi Y."/>
            <person name="Fu T."/>
            <person name="Tang G."/>
            <person name="Zhang D."/>
            <person name="Sun W.-H."/>
            <person name="Liu D.-K."/>
            <person name="Li Y."/>
            <person name="Chen G.-Z."/>
            <person name="Liu X.-D."/>
            <person name="Liao X.-Y."/>
            <person name="Jiang Y.-T."/>
            <person name="Yu X."/>
            <person name="Hao Y."/>
            <person name="Huang J."/>
            <person name="Zhao X.-W."/>
            <person name="Ke S."/>
            <person name="Chen Y.-Y."/>
            <person name="Wu W.-L."/>
            <person name="Hsu J.-L."/>
            <person name="Lin Y.-F."/>
            <person name="Huang M.-D."/>
            <person name="Li C.-Y."/>
            <person name="Huang L."/>
            <person name="Wang Z.-W."/>
            <person name="Zhao X."/>
            <person name="Zhong W.-Y."/>
            <person name="Peng D.-H."/>
            <person name="Ahmad S."/>
            <person name="Lan S."/>
            <person name="Zhang J.-S."/>
            <person name="Tsai W.-C."/>
            <person name="Van De Peer Y."/>
            <person name="Liu Z.-J."/>
        </authorList>
    </citation>
    <scope>NUCLEOTIDE SEQUENCE</scope>
    <source>
        <strain evidence="2">CP</strain>
        <tissue evidence="2">Leaves</tissue>
    </source>
</reference>
<name>A0AAV9D8M6_ACOCL</name>
<evidence type="ECO:0000313" key="3">
    <source>
        <dbReference type="Proteomes" id="UP001180020"/>
    </source>
</evidence>
<comment type="caution">
    <text evidence="2">The sequence shown here is derived from an EMBL/GenBank/DDBJ whole genome shotgun (WGS) entry which is preliminary data.</text>
</comment>
<reference evidence="2" key="1">
    <citation type="journal article" date="2023" name="Nat. Commun.">
        <title>Diploid and tetraploid genomes of Acorus and the evolution of monocots.</title>
        <authorList>
            <person name="Ma L."/>
            <person name="Liu K.W."/>
            <person name="Li Z."/>
            <person name="Hsiao Y.Y."/>
            <person name="Qi Y."/>
            <person name="Fu T."/>
            <person name="Tang G.D."/>
            <person name="Zhang D."/>
            <person name="Sun W.H."/>
            <person name="Liu D.K."/>
            <person name="Li Y."/>
            <person name="Chen G.Z."/>
            <person name="Liu X.D."/>
            <person name="Liao X.Y."/>
            <person name="Jiang Y.T."/>
            <person name="Yu X."/>
            <person name="Hao Y."/>
            <person name="Huang J."/>
            <person name="Zhao X.W."/>
            <person name="Ke S."/>
            <person name="Chen Y.Y."/>
            <person name="Wu W.L."/>
            <person name="Hsu J.L."/>
            <person name="Lin Y.F."/>
            <person name="Huang M.D."/>
            <person name="Li C.Y."/>
            <person name="Huang L."/>
            <person name="Wang Z.W."/>
            <person name="Zhao X."/>
            <person name="Zhong W.Y."/>
            <person name="Peng D.H."/>
            <person name="Ahmad S."/>
            <person name="Lan S."/>
            <person name="Zhang J.S."/>
            <person name="Tsai W.C."/>
            <person name="Van de Peer Y."/>
            <person name="Liu Z.J."/>
        </authorList>
    </citation>
    <scope>NUCLEOTIDE SEQUENCE</scope>
    <source>
        <strain evidence="2">CP</strain>
    </source>
</reference>
<gene>
    <name evidence="2" type="ORF">QJS10_CPB15g00647</name>
</gene>
<dbReference type="Proteomes" id="UP001180020">
    <property type="component" value="Unassembled WGS sequence"/>
</dbReference>
<protein>
    <submittedName>
        <fullName evidence="2">Uncharacterized protein</fullName>
    </submittedName>
</protein>
<proteinExistence type="predicted"/>
<accession>A0AAV9D8M6</accession>
<feature type="compositionally biased region" description="Basic and acidic residues" evidence="1">
    <location>
        <begin position="43"/>
        <end position="64"/>
    </location>
</feature>
<organism evidence="2 3">
    <name type="scientific">Acorus calamus</name>
    <name type="common">Sweet flag</name>
    <dbReference type="NCBI Taxonomy" id="4465"/>
    <lineage>
        <taxon>Eukaryota</taxon>
        <taxon>Viridiplantae</taxon>
        <taxon>Streptophyta</taxon>
        <taxon>Embryophyta</taxon>
        <taxon>Tracheophyta</taxon>
        <taxon>Spermatophyta</taxon>
        <taxon>Magnoliopsida</taxon>
        <taxon>Liliopsida</taxon>
        <taxon>Acoraceae</taxon>
        <taxon>Acorus</taxon>
    </lineage>
</organism>
<evidence type="ECO:0000313" key="2">
    <source>
        <dbReference type="EMBL" id="KAK1297612.1"/>
    </source>
</evidence>
<evidence type="ECO:0000256" key="1">
    <source>
        <dbReference type="SAM" id="MobiDB-lite"/>
    </source>
</evidence>
<dbReference type="AlphaFoldDB" id="A0AAV9D8M6"/>
<sequence>MIPISEKGLMEGLIPYLIAKIKRTKEEGGYRRLPTGNQSSEGRSTEQVDSKDQQKKTKKIVKID</sequence>
<keyword evidence="3" id="KW-1185">Reference proteome</keyword>
<feature type="region of interest" description="Disordered" evidence="1">
    <location>
        <begin position="25"/>
        <end position="64"/>
    </location>
</feature>